<dbReference type="Proteomes" id="UP001163046">
    <property type="component" value="Unassembled WGS sequence"/>
</dbReference>
<dbReference type="EMBL" id="MU826829">
    <property type="protein sequence ID" value="KAJ7374034.1"/>
    <property type="molecule type" value="Genomic_DNA"/>
</dbReference>
<evidence type="ECO:0000256" key="2">
    <source>
        <dbReference type="ARBA" id="ARBA00022692"/>
    </source>
</evidence>
<dbReference type="FunFam" id="1.10.510.10:FF:001346">
    <property type="entry name" value="Uncharacterized protein"/>
    <property type="match status" value="1"/>
</dbReference>
<dbReference type="GO" id="GO:0007169">
    <property type="term" value="P:cell surface receptor protein tyrosine kinase signaling pathway"/>
    <property type="evidence" value="ECO:0007669"/>
    <property type="project" value="TreeGrafter"/>
</dbReference>
<evidence type="ECO:0000256" key="8">
    <source>
        <dbReference type="ARBA" id="ARBA00023170"/>
    </source>
</evidence>
<dbReference type="GO" id="GO:0005886">
    <property type="term" value="C:plasma membrane"/>
    <property type="evidence" value="ECO:0007669"/>
    <property type="project" value="TreeGrafter"/>
</dbReference>
<evidence type="ECO:0000256" key="6">
    <source>
        <dbReference type="ARBA" id="ARBA00022989"/>
    </source>
</evidence>
<keyword evidence="5" id="KW-0067">ATP-binding</keyword>
<evidence type="ECO:0000256" key="1">
    <source>
        <dbReference type="ARBA" id="ARBA00004370"/>
    </source>
</evidence>
<dbReference type="InterPro" id="IPR011009">
    <property type="entry name" value="Kinase-like_dom_sf"/>
</dbReference>
<feature type="region of interest" description="Disordered" evidence="9">
    <location>
        <begin position="86"/>
        <end position="107"/>
    </location>
</feature>
<keyword evidence="8" id="KW-0675">Receptor</keyword>
<protein>
    <recommendedName>
        <fullName evidence="10">Serine-threonine/tyrosine-protein kinase catalytic domain-containing protein</fullName>
    </recommendedName>
</protein>
<evidence type="ECO:0000313" key="12">
    <source>
        <dbReference type="Proteomes" id="UP001163046"/>
    </source>
</evidence>
<keyword evidence="2" id="KW-0812">Transmembrane</keyword>
<keyword evidence="6" id="KW-1133">Transmembrane helix</keyword>
<comment type="caution">
    <text evidence="11">The sequence shown here is derived from an EMBL/GenBank/DDBJ whole genome shotgun (WGS) entry which is preliminary data.</text>
</comment>
<dbReference type="InterPro" id="IPR050122">
    <property type="entry name" value="RTK"/>
</dbReference>
<feature type="compositionally biased region" description="Low complexity" evidence="9">
    <location>
        <begin position="87"/>
        <end position="97"/>
    </location>
</feature>
<evidence type="ECO:0000259" key="10">
    <source>
        <dbReference type="Pfam" id="PF07714"/>
    </source>
</evidence>
<evidence type="ECO:0000313" key="11">
    <source>
        <dbReference type="EMBL" id="KAJ7374034.1"/>
    </source>
</evidence>
<dbReference type="GO" id="GO:0043235">
    <property type="term" value="C:receptor complex"/>
    <property type="evidence" value="ECO:0007669"/>
    <property type="project" value="TreeGrafter"/>
</dbReference>
<name>A0A9W9Z624_9CNID</name>
<feature type="domain" description="Serine-threonine/tyrosine-protein kinase catalytic" evidence="10">
    <location>
        <begin position="4"/>
        <end position="62"/>
    </location>
</feature>
<sequence length="130" mass="14909">MSFSGGFPYPGIRNRELMRLLKRGYRMEKPDMCSEEIYQLMTHCWADNPDARPTFTGLCKDLEDWMQRDTPYLDLDQLDEDRPYYDASAVSASSGSSCEDHASESPDSNITVVDLVCDNKDDKEFEITNC</sequence>
<evidence type="ECO:0000256" key="5">
    <source>
        <dbReference type="ARBA" id="ARBA00022840"/>
    </source>
</evidence>
<keyword evidence="7" id="KW-0472">Membrane</keyword>
<dbReference type="PANTHER" id="PTHR24416">
    <property type="entry name" value="TYROSINE-PROTEIN KINASE RECEPTOR"/>
    <property type="match status" value="1"/>
</dbReference>
<dbReference type="Gene3D" id="1.10.510.10">
    <property type="entry name" value="Transferase(Phosphotransferase) domain 1"/>
    <property type="match status" value="1"/>
</dbReference>
<gene>
    <name evidence="11" type="ORF">OS493_009364</name>
</gene>
<reference evidence="11" key="1">
    <citation type="submission" date="2023-01" db="EMBL/GenBank/DDBJ databases">
        <title>Genome assembly of the deep-sea coral Lophelia pertusa.</title>
        <authorList>
            <person name="Herrera S."/>
            <person name="Cordes E."/>
        </authorList>
    </citation>
    <scope>NUCLEOTIDE SEQUENCE</scope>
    <source>
        <strain evidence="11">USNM1676648</strain>
        <tissue evidence="11">Polyp</tissue>
    </source>
</reference>
<dbReference type="GO" id="GO:0004714">
    <property type="term" value="F:transmembrane receptor protein tyrosine kinase activity"/>
    <property type="evidence" value="ECO:0007669"/>
    <property type="project" value="TreeGrafter"/>
</dbReference>
<keyword evidence="3" id="KW-0732">Signal</keyword>
<evidence type="ECO:0000256" key="7">
    <source>
        <dbReference type="ARBA" id="ARBA00023136"/>
    </source>
</evidence>
<comment type="subcellular location">
    <subcellularLocation>
        <location evidence="1">Membrane</location>
    </subcellularLocation>
</comment>
<dbReference type="InterPro" id="IPR001245">
    <property type="entry name" value="Ser-Thr/Tyr_kinase_cat_dom"/>
</dbReference>
<evidence type="ECO:0000256" key="3">
    <source>
        <dbReference type="ARBA" id="ARBA00022729"/>
    </source>
</evidence>
<dbReference type="Pfam" id="PF07714">
    <property type="entry name" value="PK_Tyr_Ser-Thr"/>
    <property type="match status" value="1"/>
</dbReference>
<keyword evidence="12" id="KW-1185">Reference proteome</keyword>
<dbReference type="OrthoDB" id="5971581at2759"/>
<evidence type="ECO:0000256" key="4">
    <source>
        <dbReference type="ARBA" id="ARBA00022741"/>
    </source>
</evidence>
<dbReference type="AlphaFoldDB" id="A0A9W9Z624"/>
<organism evidence="11 12">
    <name type="scientific">Desmophyllum pertusum</name>
    <dbReference type="NCBI Taxonomy" id="174260"/>
    <lineage>
        <taxon>Eukaryota</taxon>
        <taxon>Metazoa</taxon>
        <taxon>Cnidaria</taxon>
        <taxon>Anthozoa</taxon>
        <taxon>Hexacorallia</taxon>
        <taxon>Scleractinia</taxon>
        <taxon>Caryophylliina</taxon>
        <taxon>Caryophylliidae</taxon>
        <taxon>Desmophyllum</taxon>
    </lineage>
</organism>
<proteinExistence type="predicted"/>
<keyword evidence="4" id="KW-0547">Nucleotide-binding</keyword>
<dbReference type="SUPFAM" id="SSF56112">
    <property type="entry name" value="Protein kinase-like (PK-like)"/>
    <property type="match status" value="1"/>
</dbReference>
<dbReference type="GO" id="GO:0005524">
    <property type="term" value="F:ATP binding"/>
    <property type="evidence" value="ECO:0007669"/>
    <property type="project" value="UniProtKB-KW"/>
</dbReference>
<accession>A0A9W9Z624</accession>
<evidence type="ECO:0000256" key="9">
    <source>
        <dbReference type="SAM" id="MobiDB-lite"/>
    </source>
</evidence>
<dbReference type="PANTHER" id="PTHR24416:SF550">
    <property type="entry name" value="FIBROBLAST GROWTH FACTOR RECEPTOR HOMOLOG 1-RELATED"/>
    <property type="match status" value="1"/>
</dbReference>